<dbReference type="GO" id="GO:0005829">
    <property type="term" value="C:cytosol"/>
    <property type="evidence" value="ECO:0007669"/>
    <property type="project" value="TreeGrafter"/>
</dbReference>
<evidence type="ECO:0000256" key="9">
    <source>
        <dbReference type="ARBA" id="ARBA00022777"/>
    </source>
</evidence>
<evidence type="ECO:0000256" key="10">
    <source>
        <dbReference type="ARBA" id="ARBA00022840"/>
    </source>
</evidence>
<keyword evidence="8 13" id="KW-0547">Nucleotide-binding</keyword>
<evidence type="ECO:0000256" key="12">
    <source>
        <dbReference type="ARBA" id="ARBA00048594"/>
    </source>
</evidence>
<dbReference type="GO" id="GO:0005524">
    <property type="term" value="F:ATP binding"/>
    <property type="evidence" value="ECO:0007669"/>
    <property type="project" value="UniProtKB-UniRule"/>
</dbReference>
<comment type="similarity">
    <text evidence="3 13">Belongs to the guanylate kinase family.</text>
</comment>
<keyword evidence="6 13" id="KW-0963">Cytoplasm</keyword>
<dbReference type="RefSeq" id="WP_131834809.1">
    <property type="nucleotide sequence ID" value="NZ_SMFY01000001.1"/>
</dbReference>
<dbReference type="HAMAP" id="MF_00328">
    <property type="entry name" value="Guanylate_kinase"/>
    <property type="match status" value="1"/>
</dbReference>
<evidence type="ECO:0000313" key="15">
    <source>
        <dbReference type="EMBL" id="TCK31611.1"/>
    </source>
</evidence>
<comment type="caution">
    <text evidence="15">The sequence shown here is derived from an EMBL/GenBank/DDBJ whole genome shotgun (WGS) entry which is preliminary data.</text>
</comment>
<dbReference type="Gene3D" id="3.40.50.300">
    <property type="entry name" value="P-loop containing nucleotide triphosphate hydrolases"/>
    <property type="match status" value="1"/>
</dbReference>
<evidence type="ECO:0000256" key="13">
    <source>
        <dbReference type="HAMAP-Rule" id="MF_00328"/>
    </source>
</evidence>
<dbReference type="PROSITE" id="PS50052">
    <property type="entry name" value="GUANYLATE_KINASE_2"/>
    <property type="match status" value="1"/>
</dbReference>
<keyword evidence="9 13" id="KW-0418">Kinase</keyword>
<dbReference type="EMBL" id="SMFY01000001">
    <property type="protein sequence ID" value="TCK31611.1"/>
    <property type="molecule type" value="Genomic_DNA"/>
</dbReference>
<dbReference type="AlphaFoldDB" id="A0A4R1IB35"/>
<evidence type="ECO:0000256" key="1">
    <source>
        <dbReference type="ARBA" id="ARBA00003531"/>
    </source>
</evidence>
<dbReference type="Gene3D" id="3.30.63.10">
    <property type="entry name" value="Guanylate Kinase phosphate binding domain"/>
    <property type="match status" value="1"/>
</dbReference>
<comment type="catalytic activity">
    <reaction evidence="12 13">
        <text>GMP + ATP = GDP + ADP</text>
        <dbReference type="Rhea" id="RHEA:20780"/>
        <dbReference type="ChEBI" id="CHEBI:30616"/>
        <dbReference type="ChEBI" id="CHEBI:58115"/>
        <dbReference type="ChEBI" id="CHEBI:58189"/>
        <dbReference type="ChEBI" id="CHEBI:456216"/>
        <dbReference type="EC" id="2.7.4.8"/>
    </reaction>
</comment>
<sequence>MTSPSQISVVRRGLMLVLSSPSGAGKSTLARLLLEKHPEIHLSVSVTTRDKRPSEVEGIHYHFIKRERFEKLRDAGDLLESAEVHGNFYGTPREAVENALVAGKDVLFDIDYQGTLQLYDKMRTDIVGVFILPPSATELKTRLERRAEDASGVIEKRLKNARTEIAHWEHYDYVLVNEDLGETFRSLEAILAAERLRRERQLGLPPIVDRLDQELATLTS</sequence>
<dbReference type="InterPro" id="IPR027417">
    <property type="entry name" value="P-loop_NTPase"/>
</dbReference>
<proteinExistence type="inferred from homology"/>
<comment type="function">
    <text evidence="1 13">Essential for recycling GMP and indirectly, cGMP.</text>
</comment>
<evidence type="ECO:0000256" key="6">
    <source>
        <dbReference type="ARBA" id="ARBA00022490"/>
    </source>
</evidence>
<dbReference type="OrthoDB" id="9808150at2"/>
<dbReference type="Proteomes" id="UP000295030">
    <property type="component" value="Unassembled WGS sequence"/>
</dbReference>
<reference evidence="15 16" key="1">
    <citation type="submission" date="2019-03" db="EMBL/GenBank/DDBJ databases">
        <title>Genomic Encyclopedia of Type Strains, Phase IV (KMG-IV): sequencing the most valuable type-strain genomes for metagenomic binning, comparative biology and taxonomic classification.</title>
        <authorList>
            <person name="Goeker M."/>
        </authorList>
    </citation>
    <scope>NUCLEOTIDE SEQUENCE [LARGE SCALE GENOMIC DNA]</scope>
    <source>
        <strain evidence="15 16">DSM 101</strain>
    </source>
</reference>
<dbReference type="NCBIfam" id="TIGR03263">
    <property type="entry name" value="guanyl_kin"/>
    <property type="match status" value="1"/>
</dbReference>
<dbReference type="SUPFAM" id="SSF52540">
    <property type="entry name" value="P-loop containing nucleoside triphosphate hydrolases"/>
    <property type="match status" value="1"/>
</dbReference>
<evidence type="ECO:0000256" key="8">
    <source>
        <dbReference type="ARBA" id="ARBA00022741"/>
    </source>
</evidence>
<keyword evidence="16" id="KW-1185">Reference proteome</keyword>
<dbReference type="PROSITE" id="PS00856">
    <property type="entry name" value="GUANYLATE_KINASE_1"/>
    <property type="match status" value="1"/>
</dbReference>
<dbReference type="GO" id="GO:0004385">
    <property type="term" value="F:GMP kinase activity"/>
    <property type="evidence" value="ECO:0007669"/>
    <property type="project" value="UniProtKB-UniRule"/>
</dbReference>
<keyword evidence="7 13" id="KW-0808">Transferase</keyword>
<dbReference type="EC" id="2.7.4.8" evidence="4 13"/>
<evidence type="ECO:0000256" key="11">
    <source>
        <dbReference type="ARBA" id="ARBA00030128"/>
    </source>
</evidence>
<comment type="subcellular location">
    <subcellularLocation>
        <location evidence="2 13">Cytoplasm</location>
    </subcellularLocation>
</comment>
<dbReference type="FunFam" id="3.30.63.10:FF:000005">
    <property type="entry name" value="Guanylate kinase"/>
    <property type="match status" value="1"/>
</dbReference>
<dbReference type="InterPro" id="IPR008145">
    <property type="entry name" value="GK/Ca_channel_bsu"/>
</dbReference>
<accession>A0A4R1IB35</accession>
<protein>
    <recommendedName>
        <fullName evidence="5 13">Guanylate kinase</fullName>
        <ecNumber evidence="4 13">2.7.4.8</ecNumber>
    </recommendedName>
    <alternativeName>
        <fullName evidence="11 13">GMP kinase</fullName>
    </alternativeName>
</protein>
<name>A0A4R1IB35_ANCAQ</name>
<dbReference type="PANTHER" id="PTHR23117:SF13">
    <property type="entry name" value="GUANYLATE KINASE"/>
    <property type="match status" value="1"/>
</dbReference>
<evidence type="ECO:0000256" key="4">
    <source>
        <dbReference type="ARBA" id="ARBA00012961"/>
    </source>
</evidence>
<evidence type="ECO:0000256" key="3">
    <source>
        <dbReference type="ARBA" id="ARBA00005790"/>
    </source>
</evidence>
<dbReference type="InterPro" id="IPR008144">
    <property type="entry name" value="Guanylate_kin-like_dom"/>
</dbReference>
<dbReference type="PANTHER" id="PTHR23117">
    <property type="entry name" value="GUANYLATE KINASE-RELATED"/>
    <property type="match status" value="1"/>
</dbReference>
<evidence type="ECO:0000256" key="2">
    <source>
        <dbReference type="ARBA" id="ARBA00004496"/>
    </source>
</evidence>
<evidence type="ECO:0000259" key="14">
    <source>
        <dbReference type="PROSITE" id="PS50052"/>
    </source>
</evidence>
<dbReference type="InterPro" id="IPR020590">
    <property type="entry name" value="Guanylate_kinase_CS"/>
</dbReference>
<keyword evidence="10 13" id="KW-0067">ATP-binding</keyword>
<gene>
    <name evidence="13" type="primary">gmk</name>
    <name evidence="15" type="ORF">EV667_1722</name>
</gene>
<feature type="binding site" evidence="13">
    <location>
        <begin position="20"/>
        <end position="27"/>
    </location>
    <ligand>
        <name>ATP</name>
        <dbReference type="ChEBI" id="CHEBI:30616"/>
    </ligand>
</feature>
<evidence type="ECO:0000313" key="16">
    <source>
        <dbReference type="Proteomes" id="UP000295030"/>
    </source>
</evidence>
<dbReference type="InterPro" id="IPR017665">
    <property type="entry name" value="Guanylate_kinase"/>
</dbReference>
<feature type="domain" description="Guanylate kinase-like" evidence="14">
    <location>
        <begin position="13"/>
        <end position="192"/>
    </location>
</feature>
<organism evidence="15 16">
    <name type="scientific">Ancylobacter aquaticus</name>
    <dbReference type="NCBI Taxonomy" id="100"/>
    <lineage>
        <taxon>Bacteria</taxon>
        <taxon>Pseudomonadati</taxon>
        <taxon>Pseudomonadota</taxon>
        <taxon>Alphaproteobacteria</taxon>
        <taxon>Hyphomicrobiales</taxon>
        <taxon>Xanthobacteraceae</taxon>
        <taxon>Ancylobacter</taxon>
    </lineage>
</organism>
<evidence type="ECO:0000256" key="7">
    <source>
        <dbReference type="ARBA" id="ARBA00022679"/>
    </source>
</evidence>
<dbReference type="Pfam" id="PF00625">
    <property type="entry name" value="Guanylate_kin"/>
    <property type="match status" value="1"/>
</dbReference>
<evidence type="ECO:0000256" key="5">
    <source>
        <dbReference type="ARBA" id="ARBA00016296"/>
    </source>
</evidence>
<dbReference type="SMART" id="SM00072">
    <property type="entry name" value="GuKc"/>
    <property type="match status" value="1"/>
</dbReference>
<dbReference type="CDD" id="cd00071">
    <property type="entry name" value="GMPK"/>
    <property type="match status" value="1"/>
</dbReference>